<reference evidence="2 3" key="1">
    <citation type="submission" date="2019-02" db="EMBL/GenBank/DDBJ databases">
        <title>Genome sequencing of the rare red list fungi Phellinidium pouzarii.</title>
        <authorList>
            <person name="Buettner E."/>
            <person name="Kellner H."/>
        </authorList>
    </citation>
    <scope>NUCLEOTIDE SEQUENCE [LARGE SCALE GENOMIC DNA]</scope>
    <source>
        <strain evidence="2 3">DSM 108285</strain>
    </source>
</reference>
<organism evidence="2 3">
    <name type="scientific">Phellinidium pouzarii</name>
    <dbReference type="NCBI Taxonomy" id="167371"/>
    <lineage>
        <taxon>Eukaryota</taxon>
        <taxon>Fungi</taxon>
        <taxon>Dikarya</taxon>
        <taxon>Basidiomycota</taxon>
        <taxon>Agaricomycotina</taxon>
        <taxon>Agaricomycetes</taxon>
        <taxon>Hymenochaetales</taxon>
        <taxon>Hymenochaetaceae</taxon>
        <taxon>Phellinidium</taxon>
    </lineage>
</organism>
<accession>A0A4S4LEM0</accession>
<feature type="region of interest" description="Disordered" evidence="1">
    <location>
        <begin position="102"/>
        <end position="129"/>
    </location>
</feature>
<dbReference type="AlphaFoldDB" id="A0A4S4LEM0"/>
<evidence type="ECO:0000313" key="3">
    <source>
        <dbReference type="Proteomes" id="UP000308199"/>
    </source>
</evidence>
<protein>
    <submittedName>
        <fullName evidence="2">Uncharacterized protein</fullName>
    </submittedName>
</protein>
<comment type="caution">
    <text evidence="2">The sequence shown here is derived from an EMBL/GenBank/DDBJ whole genome shotgun (WGS) entry which is preliminary data.</text>
</comment>
<gene>
    <name evidence="2" type="ORF">EW145_g1553</name>
</gene>
<feature type="region of interest" description="Disordered" evidence="1">
    <location>
        <begin position="378"/>
        <end position="421"/>
    </location>
</feature>
<name>A0A4S4LEM0_9AGAM</name>
<evidence type="ECO:0000256" key="1">
    <source>
        <dbReference type="SAM" id="MobiDB-lite"/>
    </source>
</evidence>
<dbReference type="EMBL" id="SGPK01000044">
    <property type="protein sequence ID" value="THH10115.1"/>
    <property type="molecule type" value="Genomic_DNA"/>
</dbReference>
<evidence type="ECO:0000313" key="2">
    <source>
        <dbReference type="EMBL" id="THH10115.1"/>
    </source>
</evidence>
<keyword evidence="3" id="KW-1185">Reference proteome</keyword>
<dbReference type="Proteomes" id="UP000308199">
    <property type="component" value="Unassembled WGS sequence"/>
</dbReference>
<feature type="compositionally biased region" description="Basic residues" evidence="1">
    <location>
        <begin position="378"/>
        <end position="387"/>
    </location>
</feature>
<sequence length="421" mass="47110">MSDLEQACREIFDLIFRTTTPDQSVEGKGNEPSDGNVEKLILEHTGDDNEETSLTHKFPAFEWQPDDFGPLEENEWFYFTSDVDVLEVENVCESGDAISCLKDNQNSGGQHLEDEDLGSEEAHEWPDSEDEELKEIMSIYSVDCHTYDDESSTEAEYVQDYGASEYNESAGENEDDETAVDSANSGSPYLLGCIESLVTDDVHGIVYDGFKCVDEVSDEDIKDADTEILAEKFTPLPAELMGAKKDISCPFSSCDVVFNKCWDAKVIYDHIMASHLKLLKGSDIQCTLGNEGGCVSSKSNGHWERPKLAGHIAVVHCGVRFTCACGFSGVREDEIKRHLKQTGCPYCRDCREIFPSAQAREEHMLSCASASASSLKRRRRDGVKNVKRGMNLAQEAADEREYQPEAEAGENQHRRKRRRML</sequence>
<proteinExistence type="predicted"/>